<evidence type="ECO:0000313" key="3">
    <source>
        <dbReference type="Proteomes" id="UP001141552"/>
    </source>
</evidence>
<comment type="caution">
    <text evidence="2">The sequence shown here is derived from an EMBL/GenBank/DDBJ whole genome shotgun (WGS) entry which is preliminary data.</text>
</comment>
<organism evidence="2 3">
    <name type="scientific">Turnera subulata</name>
    <dbReference type="NCBI Taxonomy" id="218843"/>
    <lineage>
        <taxon>Eukaryota</taxon>
        <taxon>Viridiplantae</taxon>
        <taxon>Streptophyta</taxon>
        <taxon>Embryophyta</taxon>
        <taxon>Tracheophyta</taxon>
        <taxon>Spermatophyta</taxon>
        <taxon>Magnoliopsida</taxon>
        <taxon>eudicotyledons</taxon>
        <taxon>Gunneridae</taxon>
        <taxon>Pentapetalae</taxon>
        <taxon>rosids</taxon>
        <taxon>fabids</taxon>
        <taxon>Malpighiales</taxon>
        <taxon>Passifloraceae</taxon>
        <taxon>Turnera</taxon>
    </lineage>
</organism>
<dbReference type="PANTHER" id="PTHR35218:SF9">
    <property type="entry name" value="ENDONUCLEASE_EXONUCLEASE_PHOSPHATASE DOMAIN-CONTAINING PROTEIN"/>
    <property type="match status" value="1"/>
</dbReference>
<dbReference type="AlphaFoldDB" id="A0A9Q0JP67"/>
<evidence type="ECO:0000259" key="1">
    <source>
        <dbReference type="Pfam" id="PF03372"/>
    </source>
</evidence>
<dbReference type="GO" id="GO:0003824">
    <property type="term" value="F:catalytic activity"/>
    <property type="evidence" value="ECO:0007669"/>
    <property type="project" value="InterPro"/>
</dbReference>
<evidence type="ECO:0000313" key="2">
    <source>
        <dbReference type="EMBL" id="KAJ4847785.1"/>
    </source>
</evidence>
<dbReference type="PANTHER" id="PTHR35218">
    <property type="entry name" value="RNASE H DOMAIN-CONTAINING PROTEIN"/>
    <property type="match status" value="1"/>
</dbReference>
<dbReference type="SUPFAM" id="SSF56219">
    <property type="entry name" value="DNase I-like"/>
    <property type="match status" value="1"/>
</dbReference>
<dbReference type="OrthoDB" id="1113909at2759"/>
<protein>
    <recommendedName>
        <fullName evidence="1">Endonuclease/exonuclease/phosphatase domain-containing protein</fullName>
    </recommendedName>
</protein>
<proteinExistence type="predicted"/>
<dbReference type="Proteomes" id="UP001141552">
    <property type="component" value="Unassembled WGS sequence"/>
</dbReference>
<name>A0A9Q0JP67_9ROSI</name>
<dbReference type="InterPro" id="IPR036691">
    <property type="entry name" value="Endo/exonu/phosph_ase_sf"/>
</dbReference>
<reference evidence="2" key="1">
    <citation type="submission" date="2022-02" db="EMBL/GenBank/DDBJ databases">
        <authorList>
            <person name="Henning P.M."/>
            <person name="McCubbin A.G."/>
            <person name="Shore J.S."/>
        </authorList>
    </citation>
    <scope>NUCLEOTIDE SEQUENCE</scope>
    <source>
        <strain evidence="2">F60SS</strain>
        <tissue evidence="2">Leaves</tissue>
    </source>
</reference>
<keyword evidence="3" id="KW-1185">Reference proteome</keyword>
<reference evidence="2" key="2">
    <citation type="journal article" date="2023" name="Plants (Basel)">
        <title>Annotation of the Turnera subulata (Passifloraceae) Draft Genome Reveals the S-Locus Evolved after the Divergence of Turneroideae from Passifloroideae in a Stepwise Manner.</title>
        <authorList>
            <person name="Henning P.M."/>
            <person name="Roalson E.H."/>
            <person name="Mir W."/>
            <person name="McCubbin A.G."/>
            <person name="Shore J.S."/>
        </authorList>
    </citation>
    <scope>NUCLEOTIDE SEQUENCE</scope>
    <source>
        <strain evidence="2">F60SS</strain>
    </source>
</reference>
<dbReference type="Gene3D" id="3.60.10.10">
    <property type="entry name" value="Endonuclease/exonuclease/phosphatase"/>
    <property type="match status" value="1"/>
</dbReference>
<dbReference type="Pfam" id="PF03372">
    <property type="entry name" value="Exo_endo_phos"/>
    <property type="match status" value="1"/>
</dbReference>
<accession>A0A9Q0JP67</accession>
<feature type="domain" description="Endonuclease/exonuclease/phosphatase" evidence="1">
    <location>
        <begin position="8"/>
        <end position="209"/>
    </location>
</feature>
<dbReference type="EMBL" id="JAKUCV010001080">
    <property type="protein sequence ID" value="KAJ4847785.1"/>
    <property type="molecule type" value="Genomic_DNA"/>
</dbReference>
<dbReference type="InterPro" id="IPR005135">
    <property type="entry name" value="Endo/exonuclease/phosphatase"/>
</dbReference>
<sequence>MDLNKLIVWNCQSAGSEKSRRAIADIVRTHRPSIIVLVETWVESAKVAPFLERHGYNGGSFVDPVGFSGGIWVFWQTHELRIRVLCQSRQYVHMCVQPTNGPRWFFTAVYASPRASVRDSLWRELSCLAGTMSDPWLLAGDFNVITNPCECRGISISRSPVCKKFVDFIEQCHLLDLGYTGTPFTWARGRVRKRLDRALANAEWRTAFEEAAILHLPRTK</sequence>
<gene>
    <name evidence="2" type="ORF">Tsubulata_003331</name>
</gene>